<gene>
    <name evidence="1" type="ORF">B0T17DRAFT_616764</name>
</gene>
<proteinExistence type="predicted"/>
<protein>
    <submittedName>
        <fullName evidence="1">Uncharacterized protein</fullName>
    </submittedName>
</protein>
<evidence type="ECO:0000313" key="1">
    <source>
        <dbReference type="EMBL" id="KAK0624549.1"/>
    </source>
</evidence>
<dbReference type="EMBL" id="JAULSR010000003">
    <property type="protein sequence ID" value="KAK0624549.1"/>
    <property type="molecule type" value="Genomic_DNA"/>
</dbReference>
<dbReference type="AlphaFoldDB" id="A0AA39WZK8"/>
<comment type="caution">
    <text evidence="1">The sequence shown here is derived from an EMBL/GenBank/DDBJ whole genome shotgun (WGS) entry which is preliminary data.</text>
</comment>
<evidence type="ECO:0000313" key="2">
    <source>
        <dbReference type="Proteomes" id="UP001174934"/>
    </source>
</evidence>
<dbReference type="Proteomes" id="UP001174934">
    <property type="component" value="Unassembled WGS sequence"/>
</dbReference>
<reference evidence="1" key="1">
    <citation type="submission" date="2023-06" db="EMBL/GenBank/DDBJ databases">
        <title>Genome-scale phylogeny and comparative genomics of the fungal order Sordariales.</title>
        <authorList>
            <consortium name="Lawrence Berkeley National Laboratory"/>
            <person name="Hensen N."/>
            <person name="Bonometti L."/>
            <person name="Westerberg I."/>
            <person name="Brannstrom I.O."/>
            <person name="Guillou S."/>
            <person name="Cros-Aarteil S."/>
            <person name="Calhoun S."/>
            <person name="Haridas S."/>
            <person name="Kuo A."/>
            <person name="Mondo S."/>
            <person name="Pangilinan J."/>
            <person name="Riley R."/>
            <person name="LaButti K."/>
            <person name="Andreopoulos B."/>
            <person name="Lipzen A."/>
            <person name="Chen C."/>
            <person name="Yanf M."/>
            <person name="Daum C."/>
            <person name="Ng V."/>
            <person name="Clum A."/>
            <person name="Steindorff A."/>
            <person name="Ohm R."/>
            <person name="Martin F."/>
            <person name="Silar P."/>
            <person name="Natvig D."/>
            <person name="Lalanne C."/>
            <person name="Gautier V."/>
            <person name="Ament-velasquez S.L."/>
            <person name="Kruys A."/>
            <person name="Hutchinson M.I."/>
            <person name="Powell A.J."/>
            <person name="Barry K."/>
            <person name="Miller A.N."/>
            <person name="Grigoriev I.V."/>
            <person name="Debuchy R."/>
            <person name="Gladieux P."/>
            <person name="Thoren M.H."/>
            <person name="Johannesson H."/>
        </authorList>
    </citation>
    <scope>NUCLEOTIDE SEQUENCE</scope>
    <source>
        <strain evidence="1">SMH3391-2</strain>
    </source>
</reference>
<keyword evidence="2" id="KW-1185">Reference proteome</keyword>
<sequence>MTATANIYQLLFNGNSSAYPTISLRSVFTTTRIAPGMPALVRLLNLDLNTDPQSATQQLLGLNMALHCAHGAAAGIVRAVMRYNGLRGGIADLVLIATMRLLSARNWQQMVERVWSWGWVSEAGAQMGWYVSALKDFWASPEYQDPVVGELMREYAALTLRK</sequence>
<name>A0AA39WZK8_9PEZI</name>
<organism evidence="1 2">
    <name type="scientific">Bombardia bombarda</name>
    <dbReference type="NCBI Taxonomy" id="252184"/>
    <lineage>
        <taxon>Eukaryota</taxon>
        <taxon>Fungi</taxon>
        <taxon>Dikarya</taxon>
        <taxon>Ascomycota</taxon>
        <taxon>Pezizomycotina</taxon>
        <taxon>Sordariomycetes</taxon>
        <taxon>Sordariomycetidae</taxon>
        <taxon>Sordariales</taxon>
        <taxon>Lasiosphaeriaceae</taxon>
        <taxon>Bombardia</taxon>
    </lineage>
</organism>
<accession>A0AA39WZK8</accession>